<dbReference type="PANTHER" id="PTHR43943:SF2">
    <property type="entry name" value="DEHYDROGENASE_REDUCTASE 4"/>
    <property type="match status" value="1"/>
</dbReference>
<dbReference type="AlphaFoldDB" id="A0A9X2W352"/>
<dbReference type="RefSeq" id="WP_259961803.1">
    <property type="nucleotide sequence ID" value="NZ_JAOAMV010000003.1"/>
</dbReference>
<dbReference type="PANTHER" id="PTHR43943">
    <property type="entry name" value="DEHYDROGENASE/REDUCTASE (SDR FAMILY) MEMBER 4"/>
    <property type="match status" value="1"/>
</dbReference>
<dbReference type="SUPFAM" id="SSF51735">
    <property type="entry name" value="NAD(P)-binding Rossmann-fold domains"/>
    <property type="match status" value="1"/>
</dbReference>
<evidence type="ECO:0000256" key="1">
    <source>
        <dbReference type="ARBA" id="ARBA00006484"/>
    </source>
</evidence>
<dbReference type="Gene3D" id="3.40.50.720">
    <property type="entry name" value="NAD(P)-binding Rossmann-like Domain"/>
    <property type="match status" value="1"/>
</dbReference>
<evidence type="ECO:0000313" key="2">
    <source>
        <dbReference type="EMBL" id="MCT2558941.1"/>
    </source>
</evidence>
<dbReference type="Proteomes" id="UP001142648">
    <property type="component" value="Unassembled WGS sequence"/>
</dbReference>
<protein>
    <submittedName>
        <fullName evidence="2">SDR family oxidoreductase</fullName>
    </submittedName>
</protein>
<proteinExistence type="inferred from homology"/>
<dbReference type="InterPro" id="IPR020904">
    <property type="entry name" value="Sc_DH/Rdtase_CS"/>
</dbReference>
<dbReference type="EMBL" id="JAOAMV010000003">
    <property type="protein sequence ID" value="MCT2558941.1"/>
    <property type="molecule type" value="Genomic_DNA"/>
</dbReference>
<dbReference type="NCBIfam" id="NF005559">
    <property type="entry name" value="PRK07231.1"/>
    <property type="match status" value="1"/>
</dbReference>
<dbReference type="CDD" id="cd05233">
    <property type="entry name" value="SDR_c"/>
    <property type="match status" value="1"/>
</dbReference>
<comment type="caution">
    <text evidence="2">The sequence shown here is derived from an EMBL/GenBank/DDBJ whole genome shotgun (WGS) entry which is preliminary data.</text>
</comment>
<accession>A0A9X2W352</accession>
<dbReference type="InterPro" id="IPR036291">
    <property type="entry name" value="NAD(P)-bd_dom_sf"/>
</dbReference>
<reference evidence="2" key="1">
    <citation type="submission" date="2022-09" db="EMBL/GenBank/DDBJ databases">
        <title>The genome sequence of Tsuneonella sp. YG55.</title>
        <authorList>
            <person name="Liu Y."/>
        </authorList>
    </citation>
    <scope>NUCLEOTIDE SEQUENCE</scope>
    <source>
        <strain evidence="2">YG55</strain>
    </source>
</reference>
<gene>
    <name evidence="2" type="ORF">N0B51_08110</name>
</gene>
<sequence length="255" mass="26742">MTDPFDLSGKTAVITGSSKGIGRAIAEHLARRGAKVVISSRKQDACEEVARAINDECGDGSAVAIAASISSKDALRQLVDRTHDAFGPIDILVCNAASNPHYGSLDTIEDGMFEKTLANNVLSNHWLIQMVLPDMRAKRDGAIVVVSSIGGLRGSTVLGAYTISKAADIQLVRNYAVENGKHGIRVNGIAPGLVKTDFARALYENPEAEKAAIARTPMGRLGEPDDIAGLAVFLSSPAASWMTGQTVVVDGGTTV</sequence>
<evidence type="ECO:0000313" key="3">
    <source>
        <dbReference type="Proteomes" id="UP001142648"/>
    </source>
</evidence>
<comment type="similarity">
    <text evidence="1">Belongs to the short-chain dehydrogenases/reductases (SDR) family.</text>
</comment>
<dbReference type="InterPro" id="IPR002347">
    <property type="entry name" value="SDR_fam"/>
</dbReference>
<dbReference type="FunFam" id="3.40.50.720:FF:000084">
    <property type="entry name" value="Short-chain dehydrogenase reductase"/>
    <property type="match status" value="1"/>
</dbReference>
<dbReference type="PRINTS" id="PR00081">
    <property type="entry name" value="GDHRDH"/>
</dbReference>
<organism evidence="2 3">
    <name type="scientific">Tsuneonella litorea</name>
    <dbReference type="NCBI Taxonomy" id="2976475"/>
    <lineage>
        <taxon>Bacteria</taxon>
        <taxon>Pseudomonadati</taxon>
        <taxon>Pseudomonadota</taxon>
        <taxon>Alphaproteobacteria</taxon>
        <taxon>Sphingomonadales</taxon>
        <taxon>Erythrobacteraceae</taxon>
        <taxon>Tsuneonella</taxon>
    </lineage>
</organism>
<dbReference type="Pfam" id="PF13561">
    <property type="entry name" value="adh_short_C2"/>
    <property type="match status" value="1"/>
</dbReference>
<name>A0A9X2W352_9SPHN</name>
<dbReference type="PROSITE" id="PS00061">
    <property type="entry name" value="ADH_SHORT"/>
    <property type="match status" value="1"/>
</dbReference>
<keyword evidence="3" id="KW-1185">Reference proteome</keyword>